<gene>
    <name evidence="9" type="ORF">TsocGM_02015</name>
</gene>
<organism evidence="9 10">
    <name type="scientific">Tautonia sociabilis</name>
    <dbReference type="NCBI Taxonomy" id="2080755"/>
    <lineage>
        <taxon>Bacteria</taxon>
        <taxon>Pseudomonadati</taxon>
        <taxon>Planctomycetota</taxon>
        <taxon>Planctomycetia</taxon>
        <taxon>Isosphaerales</taxon>
        <taxon>Isosphaeraceae</taxon>
        <taxon>Tautonia</taxon>
    </lineage>
</organism>
<dbReference type="EMBL" id="RYZH01000002">
    <property type="protein sequence ID" value="RUL89590.1"/>
    <property type="molecule type" value="Genomic_DNA"/>
</dbReference>
<dbReference type="InterPro" id="IPR013833">
    <property type="entry name" value="Cyt_c_oxidase_su3_a-hlx"/>
</dbReference>
<evidence type="ECO:0000256" key="5">
    <source>
        <dbReference type="ARBA" id="ARBA00023136"/>
    </source>
</evidence>
<keyword evidence="10" id="KW-1185">Reference proteome</keyword>
<dbReference type="InterPro" id="IPR000298">
    <property type="entry name" value="Cyt_c_oxidase-like_su3"/>
</dbReference>
<comment type="caution">
    <text evidence="9">The sequence shown here is derived from an EMBL/GenBank/DDBJ whole genome shotgun (WGS) entry which is preliminary data.</text>
</comment>
<dbReference type="PANTHER" id="PTHR11403:SF6">
    <property type="entry name" value="NITRIC OXIDE REDUCTASE SUBUNIT E"/>
    <property type="match status" value="1"/>
</dbReference>
<dbReference type="GO" id="GO:0019646">
    <property type="term" value="P:aerobic electron transport chain"/>
    <property type="evidence" value="ECO:0007669"/>
    <property type="project" value="InterPro"/>
</dbReference>
<evidence type="ECO:0000256" key="1">
    <source>
        <dbReference type="ARBA" id="ARBA00004141"/>
    </source>
</evidence>
<dbReference type="AlphaFoldDB" id="A0A432MQF4"/>
<evidence type="ECO:0000256" key="4">
    <source>
        <dbReference type="ARBA" id="ARBA00022989"/>
    </source>
</evidence>
<comment type="subcellular location">
    <subcellularLocation>
        <location evidence="6">Cell membrane</location>
        <topology evidence="6">Multi-pass membrane protein</topology>
    </subcellularLocation>
    <subcellularLocation>
        <location evidence="1">Membrane</location>
        <topology evidence="1">Multi-pass membrane protein</topology>
    </subcellularLocation>
</comment>
<feature type="transmembrane region" description="Helical" evidence="7">
    <location>
        <begin position="117"/>
        <end position="149"/>
    </location>
</feature>
<dbReference type="OrthoDB" id="9810850at2"/>
<dbReference type="InterPro" id="IPR024791">
    <property type="entry name" value="Cyt_c/ubiquinol_Oxase_su3"/>
</dbReference>
<reference evidence="9 10" key="1">
    <citation type="submission" date="2018-12" db="EMBL/GenBank/DDBJ databases">
        <authorList>
            <person name="Toschakov S.V."/>
        </authorList>
    </citation>
    <scope>NUCLEOTIDE SEQUENCE [LARGE SCALE GENOMIC DNA]</scope>
    <source>
        <strain evidence="9 10">GM2012</strain>
    </source>
</reference>
<feature type="transmembrane region" description="Helical" evidence="7">
    <location>
        <begin position="161"/>
        <end position="185"/>
    </location>
</feature>
<keyword evidence="4 7" id="KW-1133">Transmembrane helix</keyword>
<keyword evidence="5 7" id="KW-0472">Membrane</keyword>
<dbReference type="InterPro" id="IPR035973">
    <property type="entry name" value="Cyt_c_oxidase_su3-like_sf"/>
</dbReference>
<evidence type="ECO:0000313" key="9">
    <source>
        <dbReference type="EMBL" id="RUL89590.1"/>
    </source>
</evidence>
<reference evidence="9 10" key="2">
    <citation type="submission" date="2019-01" db="EMBL/GenBank/DDBJ databases">
        <title>Tautonia sociabilis, a novel thermotolerant planctomycete of Isosphaeraceae family, isolated from a 4000 m deep subterranean habitat.</title>
        <authorList>
            <person name="Kovaleva O.L."/>
            <person name="Elcheninov A.G."/>
            <person name="Van Heerden E."/>
            <person name="Toshchakov S.V."/>
            <person name="Novikov A."/>
            <person name="Bonch-Osmolovskaya E.A."/>
            <person name="Kublanov I.V."/>
        </authorList>
    </citation>
    <scope>NUCLEOTIDE SEQUENCE [LARGE SCALE GENOMIC DNA]</scope>
    <source>
        <strain evidence="9 10">GM2012</strain>
    </source>
</reference>
<dbReference type="Gene3D" id="1.20.120.80">
    <property type="entry name" value="Cytochrome c oxidase, subunit III, four-helix bundle"/>
    <property type="match status" value="1"/>
</dbReference>
<evidence type="ECO:0000256" key="3">
    <source>
        <dbReference type="ARBA" id="ARBA00022692"/>
    </source>
</evidence>
<dbReference type="Proteomes" id="UP000280296">
    <property type="component" value="Unassembled WGS sequence"/>
</dbReference>
<feature type="domain" description="Heme-copper oxidase subunit III family profile" evidence="8">
    <location>
        <begin position="1"/>
        <end position="187"/>
    </location>
</feature>
<dbReference type="SUPFAM" id="SSF81452">
    <property type="entry name" value="Cytochrome c oxidase subunit III-like"/>
    <property type="match status" value="1"/>
</dbReference>
<name>A0A432MQF4_9BACT</name>
<evidence type="ECO:0000259" key="8">
    <source>
        <dbReference type="PROSITE" id="PS50253"/>
    </source>
</evidence>
<dbReference type="GO" id="GO:0005886">
    <property type="term" value="C:plasma membrane"/>
    <property type="evidence" value="ECO:0007669"/>
    <property type="project" value="UniProtKB-SubCell"/>
</dbReference>
<evidence type="ECO:0000256" key="6">
    <source>
        <dbReference type="RuleBase" id="RU003376"/>
    </source>
</evidence>
<dbReference type="Pfam" id="PF00510">
    <property type="entry name" value="COX3"/>
    <property type="match status" value="1"/>
</dbReference>
<evidence type="ECO:0000256" key="2">
    <source>
        <dbReference type="ARBA" id="ARBA00010581"/>
    </source>
</evidence>
<accession>A0A432MQF4</accession>
<protein>
    <submittedName>
        <fullName evidence="9">Cytochrome c oxidase subunit 3 family protein</fullName>
    </submittedName>
</protein>
<feature type="transmembrane region" description="Helical" evidence="7">
    <location>
        <begin position="39"/>
        <end position="60"/>
    </location>
</feature>
<evidence type="ECO:0000313" key="10">
    <source>
        <dbReference type="Proteomes" id="UP000280296"/>
    </source>
</evidence>
<proteinExistence type="inferred from homology"/>
<dbReference type="PANTHER" id="PTHR11403">
    <property type="entry name" value="CYTOCHROME C OXIDASE SUBUNIT III"/>
    <property type="match status" value="1"/>
</dbReference>
<keyword evidence="3 6" id="KW-0812">Transmembrane</keyword>
<evidence type="ECO:0000256" key="7">
    <source>
        <dbReference type="SAM" id="Phobius"/>
    </source>
</evidence>
<dbReference type="PROSITE" id="PS50253">
    <property type="entry name" value="COX3"/>
    <property type="match status" value="1"/>
</dbReference>
<feature type="transmembrane region" description="Helical" evidence="7">
    <location>
        <begin position="72"/>
        <end position="91"/>
    </location>
</feature>
<sequence length="187" mass="21172">MWAFLATEVLFFGGVLGAFAIVQTLHAPAMRAASHHLDVLLGAINTGVLLCSSLAMALAVRAAQLRQDRHTVWLLIATIVLGSAFLGIKAYEWIHDYHEELVPGLNFNQERYPGRQILFWSFYFTLTGIHALHMVIGIVIMAIMAVLVWRRWFTGGGATQIEMLGLYWHFVDIVWVFLYPILYLINK</sequence>
<comment type="similarity">
    <text evidence="2 6">Belongs to the cytochrome c oxidase subunit 3 family.</text>
</comment>
<dbReference type="GO" id="GO:0004129">
    <property type="term" value="F:cytochrome-c oxidase activity"/>
    <property type="evidence" value="ECO:0007669"/>
    <property type="project" value="InterPro"/>
</dbReference>